<keyword evidence="3" id="KW-1185">Reference proteome</keyword>
<gene>
    <name evidence="2" type="ORF">Q6348_08085</name>
</gene>
<dbReference type="EMBL" id="JAUQYP010000001">
    <property type="protein sequence ID" value="MDO8107154.1"/>
    <property type="molecule type" value="Genomic_DNA"/>
</dbReference>
<evidence type="ECO:0000313" key="2">
    <source>
        <dbReference type="EMBL" id="MDO8107154.1"/>
    </source>
</evidence>
<organism evidence="2 3">
    <name type="scientific">Actinotalea lenta</name>
    <dbReference type="NCBI Taxonomy" id="3064654"/>
    <lineage>
        <taxon>Bacteria</taxon>
        <taxon>Bacillati</taxon>
        <taxon>Actinomycetota</taxon>
        <taxon>Actinomycetes</taxon>
        <taxon>Micrococcales</taxon>
        <taxon>Cellulomonadaceae</taxon>
        <taxon>Actinotalea</taxon>
    </lineage>
</organism>
<feature type="transmembrane region" description="Helical" evidence="1">
    <location>
        <begin position="12"/>
        <end position="31"/>
    </location>
</feature>
<protein>
    <submittedName>
        <fullName evidence="2">Uncharacterized protein</fullName>
    </submittedName>
</protein>
<dbReference type="Proteomes" id="UP001232536">
    <property type="component" value="Unassembled WGS sequence"/>
</dbReference>
<keyword evidence="1" id="KW-0812">Transmembrane</keyword>
<keyword evidence="1" id="KW-1133">Transmembrane helix</keyword>
<sequence length="48" mass="5692">MRRHPIRSQQVTVVAATAMLFAGSWLLWDAYERRGRFRPWFTRMIPGA</sequence>
<evidence type="ECO:0000313" key="3">
    <source>
        <dbReference type="Proteomes" id="UP001232536"/>
    </source>
</evidence>
<dbReference type="RefSeq" id="WP_304600788.1">
    <property type="nucleotide sequence ID" value="NZ_JAUQYP010000001.1"/>
</dbReference>
<reference evidence="2 3" key="1">
    <citation type="submission" date="2023-07" db="EMBL/GenBank/DDBJ databases">
        <title>Description of novel actinomycetes strains, isolated from tidal flat sediment.</title>
        <authorList>
            <person name="Lu C."/>
        </authorList>
    </citation>
    <scope>NUCLEOTIDE SEQUENCE [LARGE SCALE GENOMIC DNA]</scope>
    <source>
        <strain evidence="2 3">SYSU T00b441</strain>
    </source>
</reference>
<keyword evidence="1" id="KW-0472">Membrane</keyword>
<evidence type="ECO:0000256" key="1">
    <source>
        <dbReference type="SAM" id="Phobius"/>
    </source>
</evidence>
<comment type="caution">
    <text evidence="2">The sequence shown here is derived from an EMBL/GenBank/DDBJ whole genome shotgun (WGS) entry which is preliminary data.</text>
</comment>
<accession>A0ABT9DA60</accession>
<name>A0ABT9DA60_9CELL</name>
<proteinExistence type="predicted"/>